<feature type="region of interest" description="Disordered" evidence="1">
    <location>
        <begin position="1"/>
        <end position="20"/>
    </location>
</feature>
<evidence type="ECO:0000256" key="1">
    <source>
        <dbReference type="SAM" id="MobiDB-lite"/>
    </source>
</evidence>
<dbReference type="Proteomes" id="UP001196980">
    <property type="component" value="Unassembled WGS sequence"/>
</dbReference>
<proteinExistence type="predicted"/>
<feature type="compositionally biased region" description="Basic and acidic residues" evidence="1">
    <location>
        <begin position="1"/>
        <end position="10"/>
    </location>
</feature>
<protein>
    <submittedName>
        <fullName evidence="2">Uncharacterized protein</fullName>
    </submittedName>
</protein>
<keyword evidence="3" id="KW-1185">Reference proteome</keyword>
<name>A0ABS6S089_9BACT</name>
<accession>A0ABS6S089</accession>
<evidence type="ECO:0000313" key="2">
    <source>
        <dbReference type="EMBL" id="MBV6342268.1"/>
    </source>
</evidence>
<organism evidence="2 3">
    <name type="scientific">Candidatus Magnetobacterium casense</name>
    <dbReference type="NCBI Taxonomy" id="1455061"/>
    <lineage>
        <taxon>Bacteria</taxon>
        <taxon>Pseudomonadati</taxon>
        <taxon>Nitrospirota</taxon>
        <taxon>Thermodesulfovibrionia</taxon>
        <taxon>Thermodesulfovibrionales</taxon>
        <taxon>Candidatus Magnetobacteriaceae</taxon>
        <taxon>Candidatus Magnetobacterium</taxon>
    </lineage>
</organism>
<gene>
    <name evidence="2" type="ORF">HWQ67_11785</name>
</gene>
<sequence length="89" mass="10085">MEEKGKDKAPETQGSGNSEFDVFDSTFRQASKAFEVLNKLTKQNIESNIDVSLDWLIVSAWSNLDRMKKLQDEMTSRLTEAKKIAGLMN</sequence>
<evidence type="ECO:0000313" key="3">
    <source>
        <dbReference type="Proteomes" id="UP001196980"/>
    </source>
</evidence>
<comment type="caution">
    <text evidence="2">The sequence shown here is derived from an EMBL/GenBank/DDBJ whole genome shotgun (WGS) entry which is preliminary data.</text>
</comment>
<dbReference type="RefSeq" id="WP_218252889.1">
    <property type="nucleotide sequence ID" value="NZ_JABXWD010000224.1"/>
</dbReference>
<reference evidence="2 3" key="1">
    <citation type="journal article" date="2020" name="J Geophys Res Biogeosci">
        <title>Magnetotaxis as an Adaptation to Enable Bacterial Shuttling of Microbial Sulfur and Sulfur Cycling Across Aquatic Oxic#Anoxic Interfaces.</title>
        <authorList>
            <person name="Li J."/>
            <person name="Liu P."/>
            <person name="Wang J."/>
            <person name="Roberts A.P."/>
            <person name="Pan Y."/>
        </authorList>
    </citation>
    <scope>NUCLEOTIDE SEQUENCE [LARGE SCALE GENOMIC DNA]</scope>
    <source>
        <strain evidence="2 3">MYR-1_YQ</strain>
    </source>
</reference>
<dbReference type="EMBL" id="JABXWD010000224">
    <property type="protein sequence ID" value="MBV6342268.1"/>
    <property type="molecule type" value="Genomic_DNA"/>
</dbReference>